<sequence length="395" mass="40475">MRPADGILVPAGHSARITDFLVGMLIVVRIPLVASLPTAQLAILALVVLAACRRPVRPLAQAGWYPWLAGALLAYAAIGTLASGIDPLRRTVNIGTLMLMAGFLASGRIDAGSLIKGLSAGLVANAALFSLRLAPDAYAGRLSGYLQDPNAAGLVIAAGSILATLTAQARWARSGILLVGAAGLLATGSRTSTAAYLCAVAWLLGARHLGRAFQIVLGVVAAGVFIWASNSLADDVGSLAGRTGSDALRSRIDAASTEKFLDAPWHGFGLAQGTVQLDGSTWFFNSSYQDLVVEGGFILAVGFLLCFVLAGFGMAARPSVIGIRAWDSRAVAAATLVVFFCASRLGEAFFSPTGFLVLGVGLAHLAVVSQRPPATSQSAADLLPGVAQRDVAAGA</sequence>
<feature type="transmembrane region" description="Helical" evidence="1">
    <location>
        <begin position="20"/>
        <end position="52"/>
    </location>
</feature>
<evidence type="ECO:0000313" key="2">
    <source>
        <dbReference type="EMBL" id="KHK99849.1"/>
    </source>
</evidence>
<keyword evidence="1" id="KW-0472">Membrane</keyword>
<feature type="transmembrane region" description="Helical" evidence="1">
    <location>
        <begin position="151"/>
        <end position="171"/>
    </location>
</feature>
<dbReference type="RefSeq" id="WP_039394170.1">
    <property type="nucleotide sequence ID" value="NZ_JTDK01000001.1"/>
</dbReference>
<reference evidence="2 3" key="1">
    <citation type="submission" date="2014-11" db="EMBL/GenBank/DDBJ databases">
        <title>Genome sequence of Microbacterium mangrovi MUSC 115(T).</title>
        <authorList>
            <person name="Lee L.-H."/>
        </authorList>
    </citation>
    <scope>NUCLEOTIDE SEQUENCE [LARGE SCALE GENOMIC DNA]</scope>
    <source>
        <strain evidence="2 3">MUSC 115</strain>
    </source>
</reference>
<keyword evidence="1" id="KW-1133">Transmembrane helix</keyword>
<evidence type="ECO:0000313" key="3">
    <source>
        <dbReference type="Proteomes" id="UP000031030"/>
    </source>
</evidence>
<feature type="transmembrane region" description="Helical" evidence="1">
    <location>
        <begin position="296"/>
        <end position="316"/>
    </location>
</feature>
<name>A0A0B2A9M3_9MICO</name>
<protein>
    <submittedName>
        <fullName evidence="2">Uncharacterized protein</fullName>
    </submittedName>
</protein>
<feature type="transmembrane region" description="Helical" evidence="1">
    <location>
        <begin position="328"/>
        <end position="345"/>
    </location>
</feature>
<accession>A0A0B2A9M3</accession>
<evidence type="ECO:0000256" key="1">
    <source>
        <dbReference type="SAM" id="Phobius"/>
    </source>
</evidence>
<keyword evidence="3" id="KW-1185">Reference proteome</keyword>
<feature type="transmembrane region" description="Helical" evidence="1">
    <location>
        <begin position="212"/>
        <end position="229"/>
    </location>
</feature>
<gene>
    <name evidence="2" type="ORF">LK09_00455</name>
</gene>
<keyword evidence="1" id="KW-0812">Transmembrane</keyword>
<dbReference type="OrthoDB" id="3767297at2"/>
<dbReference type="AlphaFoldDB" id="A0A0B2A9M3"/>
<organism evidence="2 3">
    <name type="scientific">Microbacterium mangrovi</name>
    <dbReference type="NCBI Taxonomy" id="1348253"/>
    <lineage>
        <taxon>Bacteria</taxon>
        <taxon>Bacillati</taxon>
        <taxon>Actinomycetota</taxon>
        <taxon>Actinomycetes</taxon>
        <taxon>Micrococcales</taxon>
        <taxon>Microbacteriaceae</taxon>
        <taxon>Microbacterium</taxon>
    </lineage>
</organism>
<dbReference type="EMBL" id="JTDK01000001">
    <property type="protein sequence ID" value="KHK99849.1"/>
    <property type="molecule type" value="Genomic_DNA"/>
</dbReference>
<feature type="transmembrane region" description="Helical" evidence="1">
    <location>
        <begin position="351"/>
        <end position="368"/>
    </location>
</feature>
<proteinExistence type="predicted"/>
<feature type="transmembrane region" description="Helical" evidence="1">
    <location>
        <begin position="177"/>
        <end position="205"/>
    </location>
</feature>
<comment type="caution">
    <text evidence="2">The sequence shown here is derived from an EMBL/GenBank/DDBJ whole genome shotgun (WGS) entry which is preliminary data.</text>
</comment>
<dbReference type="Proteomes" id="UP000031030">
    <property type="component" value="Unassembled WGS sequence"/>
</dbReference>
<feature type="transmembrane region" description="Helical" evidence="1">
    <location>
        <begin position="64"/>
        <end position="85"/>
    </location>
</feature>